<dbReference type="InterPro" id="IPR046341">
    <property type="entry name" value="SET_dom_sf"/>
</dbReference>
<keyword evidence="5" id="KW-0808">Transferase</keyword>
<dbReference type="GO" id="GO:0005634">
    <property type="term" value="C:nucleus"/>
    <property type="evidence" value="ECO:0007669"/>
    <property type="project" value="UniProtKB-SubCell"/>
</dbReference>
<dbReference type="GO" id="GO:0032259">
    <property type="term" value="P:methylation"/>
    <property type="evidence" value="ECO:0007669"/>
    <property type="project" value="UniProtKB-KW"/>
</dbReference>
<keyword evidence="6" id="KW-0949">S-adenosyl-L-methionine</keyword>
<evidence type="ECO:0000256" key="14">
    <source>
        <dbReference type="ARBA" id="ARBA00093680"/>
    </source>
</evidence>
<evidence type="ECO:0000256" key="6">
    <source>
        <dbReference type="ARBA" id="ARBA00022691"/>
    </source>
</evidence>
<dbReference type="OMA" id="FDCTCPA"/>
<sequence>MSSVNENASPAQTWPELLDQLAAKAKREGTLKALSSAEGFTEKVRRVQEINGLRRKLVSWISQCSESAYGKSGGTASRLRDEGNLKFKRNDNLGSLKFYTESVICAPALGPELSLAFGNRSAALYHLGRYQDCLQDIELALKHRYPKNLEFKLHQRRGQCFVKLGEFDPAKAAFDLAIQALDLIPKLTPEKRDSLSRDIQALSVESVSISKSQTSLPEAWPGSIPPTFEPTNPDLPGATSSLSVKRDPEKGRFVVADEEVAVGQVLFSELPYASILLLDQYSTHCHHCYKRFYAPIPCLKCTQARYCSEDCRTDSWDQYHQHECAHLDLLHSVGIAHLALRTVEVTGYNNLINLKPFFNQITLSSTSLFPSGEPYRNVVDLVEHSRTMPPDEIFQYATTALLLTMYLSQRTSFFSSGSMSGLKLDPSLDVNEDSLDFIGGLMLKHMLQLVCNASAIYEVGPTKEASEDLNNAVSETEQRRIATAIYPGASMMNHSCDPTVINSFFNNRLIVRAIMPVAKGGEIFNCYGPHFRRHLRQERLTDLQSQYNFTCRCSHCADPKADFRLHGRFAAFKCSNCDGPIPDILKEAELTNQEDWHANQPCMDCGQARRSSQQIGDVFLGLDLFNKGQEMAARQDFSGAIHSFQKSLEVRERSLYKNHKDILETLDSLAKCQAMMGNFSQSAESLRKCISIVENRYGAVSIEVGHELVKFSDILEGQIADNGLNPKTAEALEAILKRASEILLLHYGNWHHEFQEVQEKLKQVSILLPPNK</sequence>
<reference evidence="18 19" key="1">
    <citation type="journal article" date="2018" name="Nat. Ecol. Evol.">
        <title>Genomic signatures of mitonuclear coevolution across populations of Tigriopus californicus.</title>
        <authorList>
            <person name="Barreto F.S."/>
            <person name="Watson E.T."/>
            <person name="Lima T.G."/>
            <person name="Willett C.S."/>
            <person name="Edmands S."/>
            <person name="Li W."/>
            <person name="Burton R.S."/>
        </authorList>
    </citation>
    <scope>NUCLEOTIDE SEQUENCE [LARGE SCALE GENOMIC DNA]</scope>
    <source>
        <strain evidence="18 19">San Diego</strain>
    </source>
</reference>
<dbReference type="Gene3D" id="1.25.40.10">
    <property type="entry name" value="Tetratricopeptide repeat domain"/>
    <property type="match status" value="2"/>
</dbReference>
<dbReference type="SMART" id="SM00028">
    <property type="entry name" value="TPR"/>
    <property type="match status" value="4"/>
</dbReference>
<proteinExistence type="predicted"/>
<comment type="subcellular location">
    <subcellularLocation>
        <location evidence="2">Cytoplasm</location>
    </subcellularLocation>
    <subcellularLocation>
        <location evidence="1">Nucleus</location>
    </subcellularLocation>
</comment>
<evidence type="ECO:0000313" key="18">
    <source>
        <dbReference type="EMBL" id="TRY69069.1"/>
    </source>
</evidence>
<evidence type="ECO:0000256" key="15">
    <source>
        <dbReference type="PROSITE-ProRule" id="PRU00134"/>
    </source>
</evidence>
<evidence type="ECO:0000256" key="9">
    <source>
        <dbReference type="ARBA" id="ARBA00022833"/>
    </source>
</evidence>
<evidence type="ECO:0000256" key="2">
    <source>
        <dbReference type="ARBA" id="ARBA00004496"/>
    </source>
</evidence>
<dbReference type="PANTHER" id="PTHR46165:SF2">
    <property type="entry name" value="SET AND MYND DOMAIN-CONTAINING PROTEIN 4"/>
    <property type="match status" value="1"/>
</dbReference>
<dbReference type="Gene3D" id="6.10.140.2220">
    <property type="match status" value="1"/>
</dbReference>
<protein>
    <recommendedName>
        <fullName evidence="13">Protein-lysine N-methyltransferase SMYD4</fullName>
    </recommendedName>
    <alternativeName>
        <fullName evidence="14">SET and MYND domain-containing protein 4</fullName>
    </alternativeName>
</protein>
<dbReference type="Proteomes" id="UP000318571">
    <property type="component" value="Chromosome 1"/>
</dbReference>
<dbReference type="InterPro" id="IPR011990">
    <property type="entry name" value="TPR-like_helical_dom_sf"/>
</dbReference>
<dbReference type="Gene3D" id="2.170.270.10">
    <property type="entry name" value="SET domain"/>
    <property type="match status" value="1"/>
</dbReference>
<evidence type="ECO:0000259" key="16">
    <source>
        <dbReference type="PROSITE" id="PS50280"/>
    </source>
</evidence>
<dbReference type="GO" id="GO:0008757">
    <property type="term" value="F:S-adenosylmethionine-dependent methyltransferase activity"/>
    <property type="evidence" value="ECO:0007669"/>
    <property type="project" value="UniProtKB-ARBA"/>
</dbReference>
<dbReference type="GO" id="GO:0005737">
    <property type="term" value="C:cytoplasm"/>
    <property type="evidence" value="ECO:0007669"/>
    <property type="project" value="UniProtKB-SubCell"/>
</dbReference>
<dbReference type="STRING" id="6832.A0A553NUG4"/>
<dbReference type="Pfam" id="PF01753">
    <property type="entry name" value="zf-MYND"/>
    <property type="match status" value="1"/>
</dbReference>
<dbReference type="SUPFAM" id="SSF144232">
    <property type="entry name" value="HIT/MYND zinc finger-like"/>
    <property type="match status" value="1"/>
</dbReference>
<dbReference type="SUPFAM" id="SSF82199">
    <property type="entry name" value="SET domain"/>
    <property type="match status" value="1"/>
</dbReference>
<name>A0A553NUG4_TIGCA</name>
<keyword evidence="19" id="KW-1185">Reference proteome</keyword>
<organism evidence="18 19">
    <name type="scientific">Tigriopus californicus</name>
    <name type="common">Marine copepod</name>
    <dbReference type="NCBI Taxonomy" id="6832"/>
    <lineage>
        <taxon>Eukaryota</taxon>
        <taxon>Metazoa</taxon>
        <taxon>Ecdysozoa</taxon>
        <taxon>Arthropoda</taxon>
        <taxon>Crustacea</taxon>
        <taxon>Multicrustacea</taxon>
        <taxon>Hexanauplia</taxon>
        <taxon>Copepoda</taxon>
        <taxon>Harpacticoida</taxon>
        <taxon>Harpacticidae</taxon>
        <taxon>Tigriopus</taxon>
    </lineage>
</organism>
<accession>A0A553NUG4</accession>
<keyword evidence="9" id="KW-0862">Zinc</keyword>
<dbReference type="InterPro" id="IPR044421">
    <property type="entry name" value="SMYD4_SET"/>
</dbReference>
<evidence type="ECO:0000256" key="10">
    <source>
        <dbReference type="ARBA" id="ARBA00023242"/>
    </source>
</evidence>
<evidence type="ECO:0000259" key="17">
    <source>
        <dbReference type="PROSITE" id="PS50865"/>
    </source>
</evidence>
<dbReference type="InterPro" id="IPR002893">
    <property type="entry name" value="Znf_MYND"/>
</dbReference>
<evidence type="ECO:0000256" key="13">
    <source>
        <dbReference type="ARBA" id="ARBA00093635"/>
    </source>
</evidence>
<evidence type="ECO:0000313" key="19">
    <source>
        <dbReference type="Proteomes" id="UP000318571"/>
    </source>
</evidence>
<dbReference type="GO" id="GO:0008276">
    <property type="term" value="F:protein methyltransferase activity"/>
    <property type="evidence" value="ECO:0007669"/>
    <property type="project" value="UniProtKB-ARBA"/>
</dbReference>
<dbReference type="EMBL" id="VCGU01000010">
    <property type="protein sequence ID" value="TRY69069.1"/>
    <property type="molecule type" value="Genomic_DNA"/>
</dbReference>
<dbReference type="GO" id="GO:0008170">
    <property type="term" value="F:N-methyltransferase activity"/>
    <property type="evidence" value="ECO:0007669"/>
    <property type="project" value="UniProtKB-ARBA"/>
</dbReference>
<gene>
    <name evidence="18" type="ORF">TCAL_11285</name>
</gene>
<feature type="domain" description="SET" evidence="16">
    <location>
        <begin position="240"/>
        <end position="528"/>
    </location>
</feature>
<dbReference type="PROSITE" id="PS50280">
    <property type="entry name" value="SET"/>
    <property type="match status" value="1"/>
</dbReference>
<evidence type="ECO:0000256" key="7">
    <source>
        <dbReference type="ARBA" id="ARBA00022723"/>
    </source>
</evidence>
<comment type="catalytic activity">
    <reaction evidence="11">
        <text>L-lysyl-[protein] + S-adenosyl-L-methionine = N(6)-methyl-L-lysyl-[protein] + S-adenosyl-L-homocysteine + H(+)</text>
        <dbReference type="Rhea" id="RHEA:51736"/>
        <dbReference type="Rhea" id="RHEA-COMP:9752"/>
        <dbReference type="Rhea" id="RHEA-COMP:13053"/>
        <dbReference type="ChEBI" id="CHEBI:15378"/>
        <dbReference type="ChEBI" id="CHEBI:29969"/>
        <dbReference type="ChEBI" id="CHEBI:57856"/>
        <dbReference type="ChEBI" id="CHEBI:59789"/>
        <dbReference type="ChEBI" id="CHEBI:61929"/>
    </reaction>
</comment>
<evidence type="ECO:0000256" key="8">
    <source>
        <dbReference type="ARBA" id="ARBA00022771"/>
    </source>
</evidence>
<dbReference type="Pfam" id="PF00856">
    <property type="entry name" value="SET"/>
    <property type="match status" value="1"/>
</dbReference>
<comment type="function">
    <text evidence="12">Protein-lysine N-methyltransferase. Monomethylates PRMT5, modulating its transcriptional activity. May also act as a histone methyltransferase. Plays a critical role in cardiac development. Acts as a key epigenetic regulator of gene expression during cardiac development via its dual activities as a methyltransferase and negative regulator of HDAC1.</text>
</comment>
<dbReference type="InterPro" id="IPR052097">
    <property type="entry name" value="SET-MYND_domain_protein"/>
</dbReference>
<keyword evidence="3" id="KW-0963">Cytoplasm</keyword>
<keyword evidence="4" id="KW-0489">Methyltransferase</keyword>
<dbReference type="PROSITE" id="PS50865">
    <property type="entry name" value="ZF_MYND_2"/>
    <property type="match status" value="1"/>
</dbReference>
<dbReference type="AlphaFoldDB" id="A0A553NUG4"/>
<evidence type="ECO:0000256" key="5">
    <source>
        <dbReference type="ARBA" id="ARBA00022679"/>
    </source>
</evidence>
<evidence type="ECO:0000256" key="3">
    <source>
        <dbReference type="ARBA" id="ARBA00022490"/>
    </source>
</evidence>
<dbReference type="SUPFAM" id="SSF48452">
    <property type="entry name" value="TPR-like"/>
    <property type="match status" value="2"/>
</dbReference>
<keyword evidence="7" id="KW-0479">Metal-binding</keyword>
<evidence type="ECO:0000256" key="11">
    <source>
        <dbReference type="ARBA" id="ARBA00048985"/>
    </source>
</evidence>
<dbReference type="InterPro" id="IPR019734">
    <property type="entry name" value="TPR_rpt"/>
</dbReference>
<keyword evidence="10" id="KW-0539">Nucleus</keyword>
<feature type="domain" description="MYND-type" evidence="17">
    <location>
        <begin position="285"/>
        <end position="324"/>
    </location>
</feature>
<evidence type="ECO:0000256" key="1">
    <source>
        <dbReference type="ARBA" id="ARBA00004123"/>
    </source>
</evidence>
<dbReference type="CDD" id="cd10536">
    <property type="entry name" value="SET_SMYD4"/>
    <property type="match status" value="1"/>
</dbReference>
<comment type="caution">
    <text evidence="18">The sequence shown here is derived from an EMBL/GenBank/DDBJ whole genome shotgun (WGS) entry which is preliminary data.</text>
</comment>
<evidence type="ECO:0000256" key="4">
    <source>
        <dbReference type="ARBA" id="ARBA00022603"/>
    </source>
</evidence>
<evidence type="ECO:0000256" key="12">
    <source>
        <dbReference type="ARBA" id="ARBA00093423"/>
    </source>
</evidence>
<dbReference type="GO" id="GO:0008270">
    <property type="term" value="F:zinc ion binding"/>
    <property type="evidence" value="ECO:0007669"/>
    <property type="project" value="UniProtKB-KW"/>
</dbReference>
<dbReference type="PANTHER" id="PTHR46165">
    <property type="entry name" value="SET AND MYND DOMAIN-CONTAINING PROTEIN 4"/>
    <property type="match status" value="1"/>
</dbReference>
<keyword evidence="8 15" id="KW-0863">Zinc-finger</keyword>
<dbReference type="GO" id="GO:0042826">
    <property type="term" value="F:histone deacetylase binding"/>
    <property type="evidence" value="ECO:0007669"/>
    <property type="project" value="TreeGrafter"/>
</dbReference>
<dbReference type="InterPro" id="IPR001214">
    <property type="entry name" value="SET_dom"/>
</dbReference>